<evidence type="ECO:0000256" key="1">
    <source>
        <dbReference type="PROSITE-ProRule" id="PRU00023"/>
    </source>
</evidence>
<dbReference type="Pfam" id="PF13857">
    <property type="entry name" value="Ank_5"/>
    <property type="match status" value="1"/>
</dbReference>
<name>A0A9K3Q517_9STRA</name>
<evidence type="ECO:0000313" key="3">
    <source>
        <dbReference type="Proteomes" id="UP000693970"/>
    </source>
</evidence>
<feature type="repeat" description="ANK" evidence="1">
    <location>
        <begin position="234"/>
        <end position="266"/>
    </location>
</feature>
<evidence type="ECO:0000313" key="2">
    <source>
        <dbReference type="EMBL" id="KAG7368624.1"/>
    </source>
</evidence>
<gene>
    <name evidence="2" type="ORF">IV203_031367</name>
</gene>
<dbReference type="PANTHER" id="PTHR45743:SF2">
    <property type="entry name" value="POTASSIUM CHANNEL AKT1"/>
    <property type="match status" value="1"/>
</dbReference>
<feature type="repeat" description="ANK" evidence="1">
    <location>
        <begin position="168"/>
        <end position="200"/>
    </location>
</feature>
<dbReference type="PROSITE" id="PS50088">
    <property type="entry name" value="ANK_REPEAT"/>
    <property type="match status" value="3"/>
</dbReference>
<feature type="repeat" description="ANK" evidence="1">
    <location>
        <begin position="135"/>
        <end position="167"/>
    </location>
</feature>
<dbReference type="GO" id="GO:0005249">
    <property type="term" value="F:voltage-gated potassium channel activity"/>
    <property type="evidence" value="ECO:0007669"/>
    <property type="project" value="InterPro"/>
</dbReference>
<keyword evidence="3" id="KW-1185">Reference proteome</keyword>
<dbReference type="InterPro" id="IPR002110">
    <property type="entry name" value="Ankyrin_rpt"/>
</dbReference>
<dbReference type="AlphaFoldDB" id="A0A9K3Q517"/>
<accession>A0A9K3Q517</accession>
<reference evidence="2" key="1">
    <citation type="journal article" date="2021" name="Sci. Rep.">
        <title>Diploid genomic architecture of Nitzschia inconspicua, an elite biomass production diatom.</title>
        <authorList>
            <person name="Oliver A."/>
            <person name="Podell S."/>
            <person name="Pinowska A."/>
            <person name="Traller J.C."/>
            <person name="Smith S.R."/>
            <person name="McClure R."/>
            <person name="Beliaev A."/>
            <person name="Bohutskyi P."/>
            <person name="Hill E.A."/>
            <person name="Rabines A."/>
            <person name="Zheng H."/>
            <person name="Allen L.Z."/>
            <person name="Kuo A."/>
            <person name="Grigoriev I.V."/>
            <person name="Allen A.E."/>
            <person name="Hazlebeck D."/>
            <person name="Allen E.E."/>
        </authorList>
    </citation>
    <scope>NUCLEOTIDE SEQUENCE</scope>
    <source>
        <strain evidence="2">Hildebrandi</strain>
    </source>
</reference>
<dbReference type="PANTHER" id="PTHR45743">
    <property type="entry name" value="POTASSIUM CHANNEL AKT1"/>
    <property type="match status" value="1"/>
</dbReference>
<reference evidence="2" key="2">
    <citation type="submission" date="2021-04" db="EMBL/GenBank/DDBJ databases">
        <authorList>
            <person name="Podell S."/>
        </authorList>
    </citation>
    <scope>NUCLEOTIDE SEQUENCE</scope>
    <source>
        <strain evidence="2">Hildebrandi</strain>
    </source>
</reference>
<dbReference type="SMART" id="SM00248">
    <property type="entry name" value="ANK"/>
    <property type="match status" value="4"/>
</dbReference>
<protein>
    <submittedName>
        <fullName evidence="2">Ankyrin repeat-containing domain protein</fullName>
    </submittedName>
</protein>
<sequence length="294" mass="32125">MPKSVYKAIVSDHMGSVQVVLQNLLAKAQKIAASQGRTTRVALSRRMEYLRAGSTFNVTGSRKDGEESEAEINDTIEGAQAEAALTNVEDLITMHIHKLKDDHTTRFLFAASREDLPTLRLMLNHGIDPDSADYDRRNALMVASMNGNTDTVALLLEHHASPNMTDVHGTTALFEAVKGNHEDCMKILLKFGGSLCLAEDAAATKLCQCVFDGDTVLLSRLCKAGINVDAGDYDRRRPLHIAASEGNMAAVRVLVEFGANLSVTDRWNKTVEDEARNAGATKILEYLQTLPQSK</sequence>
<organism evidence="2 3">
    <name type="scientific">Nitzschia inconspicua</name>
    <dbReference type="NCBI Taxonomy" id="303405"/>
    <lineage>
        <taxon>Eukaryota</taxon>
        <taxon>Sar</taxon>
        <taxon>Stramenopiles</taxon>
        <taxon>Ochrophyta</taxon>
        <taxon>Bacillariophyta</taxon>
        <taxon>Bacillariophyceae</taxon>
        <taxon>Bacillariophycidae</taxon>
        <taxon>Bacillariales</taxon>
        <taxon>Bacillariaceae</taxon>
        <taxon>Nitzschia</taxon>
    </lineage>
</organism>
<dbReference type="OrthoDB" id="426293at2759"/>
<dbReference type="EMBL" id="JAGRRH010000006">
    <property type="protein sequence ID" value="KAG7368624.1"/>
    <property type="molecule type" value="Genomic_DNA"/>
</dbReference>
<proteinExistence type="predicted"/>
<dbReference type="Pfam" id="PF12796">
    <property type="entry name" value="Ank_2"/>
    <property type="match status" value="1"/>
</dbReference>
<dbReference type="PROSITE" id="PS50297">
    <property type="entry name" value="ANK_REP_REGION"/>
    <property type="match status" value="2"/>
</dbReference>
<comment type="caution">
    <text evidence="2">The sequence shown here is derived from an EMBL/GenBank/DDBJ whole genome shotgun (WGS) entry which is preliminary data.</text>
</comment>
<keyword evidence="1" id="KW-0040">ANK repeat</keyword>
<dbReference type="Proteomes" id="UP000693970">
    <property type="component" value="Unassembled WGS sequence"/>
</dbReference>
<dbReference type="InterPro" id="IPR045319">
    <property type="entry name" value="KAT/AKT"/>
</dbReference>